<organism evidence="3 4">
    <name type="scientific">Mytilus edulis</name>
    <name type="common">Blue mussel</name>
    <dbReference type="NCBI Taxonomy" id="6550"/>
    <lineage>
        <taxon>Eukaryota</taxon>
        <taxon>Metazoa</taxon>
        <taxon>Spiralia</taxon>
        <taxon>Lophotrochozoa</taxon>
        <taxon>Mollusca</taxon>
        <taxon>Bivalvia</taxon>
        <taxon>Autobranchia</taxon>
        <taxon>Pteriomorphia</taxon>
        <taxon>Mytilida</taxon>
        <taxon>Mytiloidea</taxon>
        <taxon>Mytilidae</taxon>
        <taxon>Mytilinae</taxon>
        <taxon>Mytilus</taxon>
    </lineage>
</organism>
<dbReference type="InterPro" id="IPR047153">
    <property type="entry name" value="TRIM45/56/19-like"/>
</dbReference>
<keyword evidence="1" id="KW-0479">Metal-binding</keyword>
<dbReference type="EMBL" id="CAJPWZ010003068">
    <property type="protein sequence ID" value="CAG2250842.1"/>
    <property type="molecule type" value="Genomic_DNA"/>
</dbReference>
<dbReference type="Proteomes" id="UP000683360">
    <property type="component" value="Unassembled WGS sequence"/>
</dbReference>
<dbReference type="GO" id="GO:0008270">
    <property type="term" value="F:zinc ion binding"/>
    <property type="evidence" value="ECO:0007669"/>
    <property type="project" value="UniProtKB-KW"/>
</dbReference>
<dbReference type="SMART" id="SM00336">
    <property type="entry name" value="BBOX"/>
    <property type="match status" value="1"/>
</dbReference>
<dbReference type="AlphaFoldDB" id="A0A8S3V2V5"/>
<gene>
    <name evidence="3" type="ORF">MEDL_62552</name>
</gene>
<dbReference type="SUPFAM" id="SSF57845">
    <property type="entry name" value="B-box zinc-binding domain"/>
    <property type="match status" value="1"/>
</dbReference>
<dbReference type="Pfam" id="PF00643">
    <property type="entry name" value="zf-B_box"/>
    <property type="match status" value="1"/>
</dbReference>
<proteinExistence type="predicted"/>
<sequence length="236" mass="26559">MAQFASKTCDICVSAYGSHYCLDCRTSSLDIIPEGKSKCREHNEEVSFVCKTCNLVVCSSCVTGNHTGHAFSKLLDSITQLKDTNTTDLRSKVHEATENITQMEEGIKAFDRKVEIVVKDIIEEGTRIKTRVDKCITQMVEAVKNQSRKERDKLSKIIADTKMNLKTGSDLDKKIHELNKTRNDGKLLQSLQKLAGDISKLSIEPLPEFPNIHYTYTVGPDTDNDIKQLFGIFKIR</sequence>
<dbReference type="Gene3D" id="3.30.160.60">
    <property type="entry name" value="Classic Zinc Finger"/>
    <property type="match status" value="1"/>
</dbReference>
<accession>A0A8S3V2V5</accession>
<keyword evidence="4" id="KW-1185">Reference proteome</keyword>
<keyword evidence="1" id="KW-0862">Zinc</keyword>
<evidence type="ECO:0000313" key="3">
    <source>
        <dbReference type="EMBL" id="CAG2250842.1"/>
    </source>
</evidence>
<protein>
    <recommendedName>
        <fullName evidence="2">B box-type domain-containing protein</fullName>
    </recommendedName>
</protein>
<evidence type="ECO:0000259" key="2">
    <source>
        <dbReference type="PROSITE" id="PS50119"/>
    </source>
</evidence>
<dbReference type="PANTHER" id="PTHR25462">
    <property type="entry name" value="BONUS, ISOFORM C-RELATED"/>
    <property type="match status" value="1"/>
</dbReference>
<keyword evidence="1" id="KW-0863">Zinc-finger</keyword>
<comment type="caution">
    <text evidence="3">The sequence shown here is derived from an EMBL/GenBank/DDBJ whole genome shotgun (WGS) entry which is preliminary data.</text>
</comment>
<feature type="domain" description="B box-type" evidence="2">
    <location>
        <begin position="34"/>
        <end position="74"/>
    </location>
</feature>
<reference evidence="3" key="1">
    <citation type="submission" date="2021-03" db="EMBL/GenBank/DDBJ databases">
        <authorList>
            <person name="Bekaert M."/>
        </authorList>
    </citation>
    <scope>NUCLEOTIDE SEQUENCE</scope>
</reference>
<evidence type="ECO:0000313" key="4">
    <source>
        <dbReference type="Proteomes" id="UP000683360"/>
    </source>
</evidence>
<dbReference type="PANTHER" id="PTHR25462:SF296">
    <property type="entry name" value="MEIOTIC P26, ISOFORM F"/>
    <property type="match status" value="1"/>
</dbReference>
<name>A0A8S3V2V5_MYTED</name>
<dbReference type="InterPro" id="IPR000315">
    <property type="entry name" value="Znf_B-box"/>
</dbReference>
<evidence type="ECO:0000256" key="1">
    <source>
        <dbReference type="PROSITE-ProRule" id="PRU00024"/>
    </source>
</evidence>
<dbReference type="PROSITE" id="PS50119">
    <property type="entry name" value="ZF_BBOX"/>
    <property type="match status" value="1"/>
</dbReference>
<dbReference type="OrthoDB" id="6112405at2759"/>